<keyword evidence="3" id="KW-1185">Reference proteome</keyword>
<keyword evidence="1" id="KW-0479">Metal-binding</keyword>
<dbReference type="GO" id="GO:0016787">
    <property type="term" value="F:hydrolase activity"/>
    <property type="evidence" value="ECO:0007669"/>
    <property type="project" value="UniProtKB-KW"/>
</dbReference>
<dbReference type="EMBL" id="JAODBU010000013">
    <property type="protein sequence ID" value="MCT7399860.1"/>
    <property type="molecule type" value="Genomic_DNA"/>
</dbReference>
<dbReference type="InterPro" id="IPR032466">
    <property type="entry name" value="Metal_Hydrolase"/>
</dbReference>
<evidence type="ECO:0000313" key="2">
    <source>
        <dbReference type="EMBL" id="MCT7399860.1"/>
    </source>
</evidence>
<protein>
    <submittedName>
        <fullName evidence="2">TatD family hydrolase</fullName>
    </submittedName>
</protein>
<evidence type="ECO:0000256" key="1">
    <source>
        <dbReference type="ARBA" id="ARBA00022723"/>
    </source>
</evidence>
<keyword evidence="2" id="KW-0378">Hydrolase</keyword>
<organism evidence="2 3">
    <name type="scientific">Eubacterium album</name>
    <dbReference type="NCBI Taxonomy" id="2978477"/>
    <lineage>
        <taxon>Bacteria</taxon>
        <taxon>Bacillati</taxon>
        <taxon>Bacillota</taxon>
        <taxon>Clostridia</taxon>
        <taxon>Eubacteriales</taxon>
        <taxon>Eubacteriaceae</taxon>
        <taxon>Eubacterium</taxon>
    </lineage>
</organism>
<dbReference type="Gene3D" id="3.20.20.140">
    <property type="entry name" value="Metal-dependent hydrolases"/>
    <property type="match status" value="1"/>
</dbReference>
<dbReference type="InterPro" id="IPR015991">
    <property type="entry name" value="TatD/YcfH-like"/>
</dbReference>
<proteinExistence type="predicted"/>
<dbReference type="SUPFAM" id="SSF51556">
    <property type="entry name" value="Metallo-dependent hydrolases"/>
    <property type="match status" value="1"/>
</dbReference>
<dbReference type="Proteomes" id="UP001431199">
    <property type="component" value="Unassembled WGS sequence"/>
</dbReference>
<sequence length="262" mass="29616">MIIDTHAHYDDEAFDKDREKLLDSMQNRGIEYIVNVGASIASCKTTVGLTRRFPNVYGALGVHPDEVASLTDEDFDWLKHAIYKPKIVAVGEIGLDYHWNDNRDEQIAWFEKQMELAREAELPIIVHSREAAKDTLDVMKASKAEEIGGIVHCFSYEKEMAREYIDMGFYLGIGGVITFKNARKLREVVEYAPMENLVLETDCPYLSPEPNRGKRNSSLNIPYIVSAISEIKGITPDEVVEITSNNAKKIYGIGLDDVDRLI</sequence>
<reference evidence="2" key="1">
    <citation type="submission" date="2022-09" db="EMBL/GenBank/DDBJ databases">
        <title>Eubacterium sp. LFL-14 isolated from human feces.</title>
        <authorList>
            <person name="Liu F."/>
        </authorList>
    </citation>
    <scope>NUCLEOTIDE SEQUENCE</scope>
    <source>
        <strain evidence="2">LFL-14</strain>
    </source>
</reference>
<dbReference type="Pfam" id="PF01026">
    <property type="entry name" value="TatD_DNase"/>
    <property type="match status" value="1"/>
</dbReference>
<gene>
    <name evidence="2" type="ORF">N5B56_12350</name>
</gene>
<dbReference type="PIRSF" id="PIRSF005902">
    <property type="entry name" value="DNase_TatD"/>
    <property type="match status" value="1"/>
</dbReference>
<name>A0ABT2M307_9FIRM</name>
<dbReference type="CDD" id="cd01310">
    <property type="entry name" value="TatD_DNAse"/>
    <property type="match status" value="1"/>
</dbReference>
<dbReference type="PANTHER" id="PTHR46124">
    <property type="entry name" value="D-AMINOACYL-TRNA DEACYLASE"/>
    <property type="match status" value="1"/>
</dbReference>
<evidence type="ECO:0000313" key="3">
    <source>
        <dbReference type="Proteomes" id="UP001431199"/>
    </source>
</evidence>
<dbReference type="NCBIfam" id="TIGR00010">
    <property type="entry name" value="YchF/TatD family DNA exonuclease"/>
    <property type="match status" value="1"/>
</dbReference>
<dbReference type="RefSeq" id="WP_022089426.1">
    <property type="nucleotide sequence ID" value="NZ_JAODBU010000013.1"/>
</dbReference>
<accession>A0ABT2M307</accession>
<dbReference type="PANTHER" id="PTHR46124:SF2">
    <property type="entry name" value="D-AMINOACYL-TRNA DEACYLASE"/>
    <property type="match status" value="1"/>
</dbReference>
<comment type="caution">
    <text evidence="2">The sequence shown here is derived from an EMBL/GenBank/DDBJ whole genome shotgun (WGS) entry which is preliminary data.</text>
</comment>
<dbReference type="InterPro" id="IPR001130">
    <property type="entry name" value="TatD-like"/>
</dbReference>